<organism evidence="2 3">
    <name type="scientific">Actinomadura yumaensis</name>
    <dbReference type="NCBI Taxonomy" id="111807"/>
    <lineage>
        <taxon>Bacteria</taxon>
        <taxon>Bacillati</taxon>
        <taxon>Actinomycetota</taxon>
        <taxon>Actinomycetes</taxon>
        <taxon>Streptosporangiales</taxon>
        <taxon>Thermomonosporaceae</taxon>
        <taxon>Actinomadura</taxon>
    </lineage>
</organism>
<proteinExistence type="predicted"/>
<gene>
    <name evidence="2" type="ORF">ACFQKB_36330</name>
</gene>
<evidence type="ECO:0000313" key="2">
    <source>
        <dbReference type="EMBL" id="MFC6885273.1"/>
    </source>
</evidence>
<accession>A0ABW2CU04</accession>
<evidence type="ECO:0000313" key="3">
    <source>
        <dbReference type="Proteomes" id="UP001596380"/>
    </source>
</evidence>
<protein>
    <submittedName>
        <fullName evidence="2">Uncharacterized protein</fullName>
    </submittedName>
</protein>
<dbReference type="RefSeq" id="WP_378063922.1">
    <property type="nucleotide sequence ID" value="NZ_JBHSXS010000036.1"/>
</dbReference>
<feature type="transmembrane region" description="Helical" evidence="1">
    <location>
        <begin position="50"/>
        <end position="69"/>
    </location>
</feature>
<evidence type="ECO:0000256" key="1">
    <source>
        <dbReference type="SAM" id="Phobius"/>
    </source>
</evidence>
<name>A0ABW2CU04_9ACTN</name>
<dbReference type="EMBL" id="JBHSXS010000036">
    <property type="protein sequence ID" value="MFC6885273.1"/>
    <property type="molecule type" value="Genomic_DNA"/>
</dbReference>
<keyword evidence="1" id="KW-1133">Transmembrane helix</keyword>
<comment type="caution">
    <text evidence="2">The sequence shown here is derived from an EMBL/GenBank/DDBJ whole genome shotgun (WGS) entry which is preliminary data.</text>
</comment>
<feature type="transmembrane region" description="Helical" evidence="1">
    <location>
        <begin position="27"/>
        <end position="44"/>
    </location>
</feature>
<keyword evidence="1" id="KW-0812">Transmembrane</keyword>
<keyword evidence="3" id="KW-1185">Reference proteome</keyword>
<dbReference type="Proteomes" id="UP001596380">
    <property type="component" value="Unassembled WGS sequence"/>
</dbReference>
<sequence length="140" mass="14768">MHLSVTQLEDPVSDLITSIIRDWTGKLVGAVVGLALAAGVTIPADLSAQATAAISGVMLVAVQLVYYVAVRAAEQRWPAAGRLLGAASAPGYGLNVPIHTRLVIDHEKTGAEVAAFYQQLQNQLLTVQRQAQQQARGGSR</sequence>
<reference evidence="3" key="1">
    <citation type="journal article" date="2019" name="Int. J. Syst. Evol. Microbiol.">
        <title>The Global Catalogue of Microorganisms (GCM) 10K type strain sequencing project: providing services to taxonomists for standard genome sequencing and annotation.</title>
        <authorList>
            <consortium name="The Broad Institute Genomics Platform"/>
            <consortium name="The Broad Institute Genome Sequencing Center for Infectious Disease"/>
            <person name="Wu L."/>
            <person name="Ma J."/>
        </authorList>
    </citation>
    <scope>NUCLEOTIDE SEQUENCE [LARGE SCALE GENOMIC DNA]</scope>
    <source>
        <strain evidence="3">JCM 3369</strain>
    </source>
</reference>
<keyword evidence="1" id="KW-0472">Membrane</keyword>